<feature type="transmembrane region" description="Helical" evidence="6">
    <location>
        <begin position="762"/>
        <end position="785"/>
    </location>
</feature>
<evidence type="ECO:0000256" key="6">
    <source>
        <dbReference type="SAM" id="Phobius"/>
    </source>
</evidence>
<sequence length="795" mass="84438">MVHLLRLFRRQTLFTLINLVGLAVGIAGFLGVSLYVQGEYAVDRSFTAADRLYRVANTITLPGRGPMVTTMSAPEMLGPLLGRFPEVEAATRVRRQQVGLDQDGRVFEAALLWADANLFSVLDFPLRSGDPATALARPDGLVLSPTLARTLFGDLDPVGRTVSVKGGPVLTVTGVLAPVPESHLDFAAIAAEAALGPRSWSNWASESWSQGGASTYVRLRQGADPGRLRDGLTAFVEQFATGLPPKEWAPDFLRLRLDAVTDIHLKVKAVDDAKPGGDVGTLRLLVGVALLILGVAVVNYTNLATAQAIQRAKEVGIRKLAGARRRQLVLLFTGESVALALAGTILALGLVELLLPAFEGLVGRQLSAASLYAGPLLAVSLAAPLVVGVLGGLYPALVLSGYRPAEVLKGRAGPPGSGRLRSALVVGQFAISIALVVATLTVQGQVDHARGADLGFRQENLYVVGSLPDGPEGTAQTLKAEAARIPGVLSATLTSIVPANPSETISTVLVEGRRNDEPALMSTFTADRDFLATYDIPVTAGPGLPGQAPDWRYGLVSEAGARRLGFANPAEAVGTRYFFREEDSGNPTEIVGVIPDIRLRNAREGAEAMLFTIGPAADFLTVRLAPGDPRPAVEALSALVDRLFPGLERIWQGFLDDRIDSLYRNEERQARVFAVFAALAILLANLGLFGLTALAAARRTKEIGIRRVVGAGVGDVLRLLAWQFTRPVLLANLVAWPVAWWLLSGWLEQFTVRITLGPEPFIAAGTAALVVALATVSLHALRVALAPPARALRYE</sequence>
<evidence type="ECO:0000259" key="7">
    <source>
        <dbReference type="Pfam" id="PF02687"/>
    </source>
</evidence>
<dbReference type="Proteomes" id="UP000501891">
    <property type="component" value="Chromosome"/>
</dbReference>
<evidence type="ECO:0000259" key="8">
    <source>
        <dbReference type="Pfam" id="PF12704"/>
    </source>
</evidence>
<dbReference type="Pfam" id="PF02687">
    <property type="entry name" value="FtsX"/>
    <property type="match status" value="2"/>
</dbReference>
<feature type="transmembrane region" description="Helical" evidence="6">
    <location>
        <begin position="728"/>
        <end position="747"/>
    </location>
</feature>
<evidence type="ECO:0000256" key="3">
    <source>
        <dbReference type="ARBA" id="ARBA00022692"/>
    </source>
</evidence>
<dbReference type="EMBL" id="CP051775">
    <property type="protein sequence ID" value="QJE73827.1"/>
    <property type="molecule type" value="Genomic_DNA"/>
</dbReference>
<evidence type="ECO:0000313" key="9">
    <source>
        <dbReference type="EMBL" id="QJE73827.1"/>
    </source>
</evidence>
<feature type="transmembrane region" description="Helical" evidence="6">
    <location>
        <begin position="328"/>
        <end position="351"/>
    </location>
</feature>
<dbReference type="InterPro" id="IPR050250">
    <property type="entry name" value="Macrolide_Exporter_MacB"/>
</dbReference>
<proteinExistence type="predicted"/>
<feature type="transmembrane region" description="Helical" evidence="6">
    <location>
        <begin position="371"/>
        <end position="399"/>
    </location>
</feature>
<feature type="transmembrane region" description="Helical" evidence="6">
    <location>
        <begin position="672"/>
        <end position="697"/>
    </location>
</feature>
<dbReference type="PANTHER" id="PTHR30572:SF18">
    <property type="entry name" value="ABC-TYPE MACROLIDE FAMILY EXPORT SYSTEM PERMEASE COMPONENT 2"/>
    <property type="match status" value="1"/>
</dbReference>
<organism evidence="9 10">
    <name type="scientific">Aerophototrophica crusticola</name>
    <dbReference type="NCBI Taxonomy" id="1709002"/>
    <lineage>
        <taxon>Bacteria</taxon>
        <taxon>Pseudomonadati</taxon>
        <taxon>Pseudomonadota</taxon>
        <taxon>Alphaproteobacteria</taxon>
        <taxon>Rhodospirillales</taxon>
        <taxon>Rhodospirillaceae</taxon>
        <taxon>Aerophototrophica</taxon>
    </lineage>
</organism>
<evidence type="ECO:0000256" key="5">
    <source>
        <dbReference type="ARBA" id="ARBA00023136"/>
    </source>
</evidence>
<dbReference type="Pfam" id="PF12704">
    <property type="entry name" value="MacB_PCD"/>
    <property type="match status" value="1"/>
</dbReference>
<comment type="subcellular location">
    <subcellularLocation>
        <location evidence="1">Cell membrane</location>
        <topology evidence="1">Multi-pass membrane protein</topology>
    </subcellularLocation>
</comment>
<evidence type="ECO:0000256" key="2">
    <source>
        <dbReference type="ARBA" id="ARBA00022475"/>
    </source>
</evidence>
<evidence type="ECO:0000313" key="10">
    <source>
        <dbReference type="Proteomes" id="UP000501891"/>
    </source>
</evidence>
<dbReference type="KEGG" id="acru:HHL28_12630"/>
<feature type="transmembrane region" description="Helical" evidence="6">
    <location>
        <begin position="284"/>
        <end position="303"/>
    </location>
</feature>
<keyword evidence="4 6" id="KW-1133">Transmembrane helix</keyword>
<name>A0A858R8X5_9PROT</name>
<evidence type="ECO:0000256" key="1">
    <source>
        <dbReference type="ARBA" id="ARBA00004651"/>
    </source>
</evidence>
<keyword evidence="10" id="KW-1185">Reference proteome</keyword>
<feature type="transmembrane region" description="Helical" evidence="6">
    <location>
        <begin position="12"/>
        <end position="36"/>
    </location>
</feature>
<reference evidence="9" key="1">
    <citation type="submission" date="2020-04" db="EMBL/GenBank/DDBJ databases">
        <title>A desert anoxygenic phototrophic bacterium fixes CO2 using RubisCO under aerobic conditions.</title>
        <authorList>
            <person name="Tang K."/>
        </authorList>
    </citation>
    <scope>NUCLEOTIDE SEQUENCE [LARGE SCALE GENOMIC DNA]</scope>
    <source>
        <strain evidence="9">MIMtkB3</strain>
    </source>
</reference>
<keyword evidence="2" id="KW-1003">Cell membrane</keyword>
<gene>
    <name evidence="9" type="ORF">HHL28_12630</name>
</gene>
<protein>
    <submittedName>
        <fullName evidence="9">FtsX-like permease family protein</fullName>
    </submittedName>
</protein>
<feature type="domain" description="ABC3 transporter permease C-terminal" evidence="7">
    <location>
        <begin position="675"/>
        <end position="783"/>
    </location>
</feature>
<dbReference type="InterPro" id="IPR025857">
    <property type="entry name" value="MacB_PCD"/>
</dbReference>
<keyword evidence="5 6" id="KW-0472">Membrane</keyword>
<feature type="domain" description="ABC3 transporter permease C-terminal" evidence="7">
    <location>
        <begin position="288"/>
        <end position="400"/>
    </location>
</feature>
<dbReference type="GO" id="GO:0022857">
    <property type="term" value="F:transmembrane transporter activity"/>
    <property type="evidence" value="ECO:0007669"/>
    <property type="project" value="TreeGrafter"/>
</dbReference>
<evidence type="ECO:0000256" key="4">
    <source>
        <dbReference type="ARBA" id="ARBA00022989"/>
    </source>
</evidence>
<feature type="transmembrane region" description="Helical" evidence="6">
    <location>
        <begin position="420"/>
        <end position="440"/>
    </location>
</feature>
<keyword evidence="3 6" id="KW-0812">Transmembrane</keyword>
<dbReference type="GO" id="GO:0005886">
    <property type="term" value="C:plasma membrane"/>
    <property type="evidence" value="ECO:0007669"/>
    <property type="project" value="UniProtKB-SubCell"/>
</dbReference>
<dbReference type="AlphaFoldDB" id="A0A858R8X5"/>
<dbReference type="InterPro" id="IPR003838">
    <property type="entry name" value="ABC3_permease_C"/>
</dbReference>
<dbReference type="PANTHER" id="PTHR30572">
    <property type="entry name" value="MEMBRANE COMPONENT OF TRANSPORTER-RELATED"/>
    <property type="match status" value="1"/>
</dbReference>
<feature type="domain" description="MacB-like periplasmic core" evidence="8">
    <location>
        <begin position="15"/>
        <end position="234"/>
    </location>
</feature>
<accession>A0A858R8X5</accession>